<keyword evidence="6" id="KW-0325">Glycoprotein</keyword>
<feature type="signal peptide" evidence="7">
    <location>
        <begin position="1"/>
        <end position="17"/>
    </location>
</feature>
<dbReference type="GeneID" id="108715549"/>
<keyword evidence="3 7" id="KW-0378">Hydrolase</keyword>
<dbReference type="STRING" id="8355.A0A1L8HZV9"/>
<dbReference type="AlphaFoldDB" id="A0A1L8HZV9"/>
<evidence type="ECO:0000256" key="6">
    <source>
        <dbReference type="ARBA" id="ARBA00023180"/>
    </source>
</evidence>
<name>A0A1L8HZV9_XENLA</name>
<dbReference type="GO" id="GO:0004620">
    <property type="term" value="F:phospholipase activity"/>
    <property type="evidence" value="ECO:0000318"/>
    <property type="project" value="GO_Central"/>
</dbReference>
<evidence type="ECO:0000256" key="4">
    <source>
        <dbReference type="ARBA" id="ARBA00022963"/>
    </source>
</evidence>
<protein>
    <recommendedName>
        <fullName evidence="7">Phospholipase B-like</fullName>
        <ecNumber evidence="7">3.1.1.-</ecNumber>
    </recommendedName>
</protein>
<evidence type="ECO:0000256" key="5">
    <source>
        <dbReference type="ARBA" id="ARBA00023098"/>
    </source>
</evidence>
<comment type="function">
    <text evidence="7">Putative phospholipase.</text>
</comment>
<keyword evidence="2 7" id="KW-0732">Signal</keyword>
<dbReference type="OMA" id="YQEGYWA"/>
<evidence type="ECO:0000313" key="9">
    <source>
        <dbReference type="RefSeq" id="XP_018116310.1"/>
    </source>
</evidence>
<gene>
    <name evidence="9 10" type="primary">plbd2.L</name>
</gene>
<evidence type="ECO:0000256" key="2">
    <source>
        <dbReference type="ARBA" id="ARBA00022729"/>
    </source>
</evidence>
<dbReference type="PANTHER" id="PTHR12370">
    <property type="entry name" value="PHOSPHOLIPASE B-RELATED"/>
    <property type="match status" value="1"/>
</dbReference>
<dbReference type="Xenbase" id="XB-GENE-6486751">
    <property type="gene designation" value="plbd2.L"/>
</dbReference>
<sequence>MAPWQLFIFSLFCVGAAQQQAVVSVLFDPATGNITTVAEKKVAGAAAWAELTDSIQENGWAVLEVQTNDSFNDSIQAYAAGVAEAAVSQKLIFMHWMNTMMGYCGPYKYQAPFCEKLRSYLEANLAWMQDEMEKGQDQEYWHQIRLALLQLKGLEDSYNGRISFPQGRIHLNPFGFLFFQIGGDLEDLEPALNKSEPKRVLGSGSCSALVKLLPGNKDLFVSHDTWNTYQSMLRIIKKYTFPFRTTENGGPTVPGWVQTFSSYPGTIFSGDDFYLLSSGLVTLETTIGNSNDALWKYIKPQDSVLEWLRNIVANRLATGGQEWASIFKKFNSGTYNNQWMIVDYNKFSVGKTDIPSGLLTILEQIPGMVVVADKSDVLYKTGYWASYNVPYFPEVFNASGLPALVEKFGDWFTYDKTPRALIFQRDHSKVKDLESMVNLMRYNDFLHDPLSRCSSCDPPQNGENAISARSDLNTANGTYPFGAMSQRQHGGTDMKLTSYEMAKKYQMMAVNGPTWNQVPPFKWSTSPFSGLMHMGHPDLWKFSPITISWN</sequence>
<dbReference type="Bgee" id="108715549">
    <property type="expression patterns" value="Expressed in lung and 19 other cell types or tissues"/>
</dbReference>
<dbReference type="Proteomes" id="UP000186698">
    <property type="component" value="Chromosome 1L"/>
</dbReference>
<evidence type="ECO:0000256" key="1">
    <source>
        <dbReference type="ARBA" id="ARBA00007835"/>
    </source>
</evidence>
<evidence type="ECO:0000256" key="3">
    <source>
        <dbReference type="ARBA" id="ARBA00022801"/>
    </source>
</evidence>
<dbReference type="CTD" id="108715549"/>
<dbReference type="PaxDb" id="8355-A0A1L8HZV9"/>
<dbReference type="RefSeq" id="XP_018116310.1">
    <property type="nucleotide sequence ID" value="XM_018260821.2"/>
</dbReference>
<keyword evidence="4 7" id="KW-0442">Lipid degradation</keyword>
<dbReference type="OrthoDB" id="443524at2759"/>
<dbReference type="Gene3D" id="3.60.60.30">
    <property type="match status" value="1"/>
</dbReference>
<comment type="similarity">
    <text evidence="1 7">Belongs to the phospholipase B-like family.</text>
</comment>
<dbReference type="AGR" id="Xenbase:XB-GENE-6486751"/>
<dbReference type="KEGG" id="xla:108715549"/>
<dbReference type="PANTHER" id="PTHR12370:SF3">
    <property type="entry name" value="PHOSPHOLIPASE B-LIKE 2-RELATED"/>
    <property type="match status" value="1"/>
</dbReference>
<evidence type="ECO:0000256" key="7">
    <source>
        <dbReference type="RuleBase" id="RU364138"/>
    </source>
</evidence>
<evidence type="ECO:0000313" key="8">
    <source>
        <dbReference type="Proteomes" id="UP000186698"/>
    </source>
</evidence>
<dbReference type="GO" id="GO:0005576">
    <property type="term" value="C:extracellular region"/>
    <property type="evidence" value="ECO:0000318"/>
    <property type="project" value="GO_Central"/>
</dbReference>
<proteinExistence type="inferred from homology"/>
<accession>A0A1L8HZV9</accession>
<organism evidence="8 9">
    <name type="scientific">Xenopus laevis</name>
    <name type="common">African clawed frog</name>
    <dbReference type="NCBI Taxonomy" id="8355"/>
    <lineage>
        <taxon>Eukaryota</taxon>
        <taxon>Metazoa</taxon>
        <taxon>Chordata</taxon>
        <taxon>Craniata</taxon>
        <taxon>Vertebrata</taxon>
        <taxon>Euteleostomi</taxon>
        <taxon>Amphibia</taxon>
        <taxon>Batrachia</taxon>
        <taxon>Anura</taxon>
        <taxon>Pipoidea</taxon>
        <taxon>Pipidae</taxon>
        <taxon>Xenopodinae</taxon>
        <taxon>Xenopus</taxon>
        <taxon>Xenopus</taxon>
    </lineage>
</organism>
<keyword evidence="5 7" id="KW-0443">Lipid metabolism</keyword>
<dbReference type="GO" id="GO:0009395">
    <property type="term" value="P:phospholipid catabolic process"/>
    <property type="evidence" value="ECO:0000318"/>
    <property type="project" value="GO_Central"/>
</dbReference>
<reference evidence="9" key="1">
    <citation type="submission" date="2025-08" db="UniProtKB">
        <authorList>
            <consortium name="RefSeq"/>
        </authorList>
    </citation>
    <scope>IDENTIFICATION</scope>
    <source>
        <strain evidence="9">J_2021</strain>
        <tissue evidence="9">Erythrocytes</tissue>
    </source>
</reference>
<dbReference type="EC" id="3.1.1.-" evidence="7"/>
<feature type="chain" id="PRO_5035351972" description="Phospholipase B-like" evidence="7">
    <location>
        <begin position="18"/>
        <end position="550"/>
    </location>
</feature>
<dbReference type="Pfam" id="PF04916">
    <property type="entry name" value="Phospholip_B"/>
    <property type="match status" value="1"/>
</dbReference>
<dbReference type="InterPro" id="IPR007000">
    <property type="entry name" value="PLipase_B-like"/>
</dbReference>
<evidence type="ECO:0000313" key="10">
    <source>
        <dbReference type="Xenbase" id="XB-GENE-6486751"/>
    </source>
</evidence>
<keyword evidence="8" id="KW-1185">Reference proteome</keyword>